<evidence type="ECO:0000256" key="1">
    <source>
        <dbReference type="SAM" id="MobiDB-lite"/>
    </source>
</evidence>
<dbReference type="Proteomes" id="UP000625682">
    <property type="component" value="Unassembled WGS sequence"/>
</dbReference>
<dbReference type="AlphaFoldDB" id="A0A917NYA2"/>
<name>A0A917NYA2_9ACTN</name>
<proteinExistence type="predicted"/>
<dbReference type="InterPro" id="IPR011518">
    <property type="entry name" value="Transposase_36"/>
</dbReference>
<dbReference type="Pfam" id="PF07592">
    <property type="entry name" value="DDE_Tnp_ISAZ013"/>
    <property type="match status" value="1"/>
</dbReference>
<evidence type="ECO:0000313" key="3">
    <source>
        <dbReference type="Proteomes" id="UP000625682"/>
    </source>
</evidence>
<protein>
    <recommendedName>
        <fullName evidence="4">Transposase</fullName>
    </recommendedName>
</protein>
<reference evidence="2" key="2">
    <citation type="submission" date="2020-09" db="EMBL/GenBank/DDBJ databases">
        <authorList>
            <person name="Sun Q."/>
            <person name="Zhou Y."/>
        </authorList>
    </citation>
    <scope>NUCLEOTIDE SEQUENCE</scope>
    <source>
        <strain evidence="2">CGMCC 4.7272</strain>
    </source>
</reference>
<dbReference type="EMBL" id="BMMU01000012">
    <property type="protein sequence ID" value="GGJ40320.1"/>
    <property type="molecule type" value="Genomic_DNA"/>
</dbReference>
<accession>A0A917NYA2</accession>
<keyword evidence="3" id="KW-1185">Reference proteome</keyword>
<organism evidence="2 3">
    <name type="scientific">Streptomyces lacrimifluminis</name>
    <dbReference type="NCBI Taxonomy" id="1500077"/>
    <lineage>
        <taxon>Bacteria</taxon>
        <taxon>Bacillati</taxon>
        <taxon>Actinomycetota</taxon>
        <taxon>Actinomycetes</taxon>
        <taxon>Kitasatosporales</taxon>
        <taxon>Streptomycetaceae</taxon>
        <taxon>Streptomyces</taxon>
    </lineage>
</organism>
<reference evidence="2" key="1">
    <citation type="journal article" date="2014" name="Int. J. Syst. Evol. Microbiol.">
        <title>Complete genome sequence of Corynebacterium casei LMG S-19264T (=DSM 44701T), isolated from a smear-ripened cheese.</title>
        <authorList>
            <consortium name="US DOE Joint Genome Institute (JGI-PGF)"/>
            <person name="Walter F."/>
            <person name="Albersmeier A."/>
            <person name="Kalinowski J."/>
            <person name="Ruckert C."/>
        </authorList>
    </citation>
    <scope>NUCLEOTIDE SEQUENCE</scope>
    <source>
        <strain evidence="2">CGMCC 4.7272</strain>
    </source>
</reference>
<feature type="region of interest" description="Disordered" evidence="1">
    <location>
        <begin position="1"/>
        <end position="20"/>
    </location>
</feature>
<gene>
    <name evidence="2" type="ORF">GCM10012282_41290</name>
</gene>
<evidence type="ECO:0000313" key="2">
    <source>
        <dbReference type="EMBL" id="GGJ40320.1"/>
    </source>
</evidence>
<comment type="caution">
    <text evidence="2">The sequence shown here is derived from an EMBL/GenBank/DDBJ whole genome shotgun (WGS) entry which is preliminary data.</text>
</comment>
<evidence type="ECO:0008006" key="4">
    <source>
        <dbReference type="Google" id="ProtNLM"/>
    </source>
</evidence>
<sequence>MRVARRVREEARRNGSLERRDRASGLLHHRMFCHITANWRGRPLTSYQVVLETIAATTTKTGLTVGAELDTGSYDLGISVTSA</sequence>